<dbReference type="Gene3D" id="3.20.20.70">
    <property type="entry name" value="Aldolase class I"/>
    <property type="match status" value="1"/>
</dbReference>
<organism evidence="1 2">
    <name type="scientific">Faunimonas pinastri</name>
    <dbReference type="NCBI Taxonomy" id="1855383"/>
    <lineage>
        <taxon>Bacteria</taxon>
        <taxon>Pseudomonadati</taxon>
        <taxon>Pseudomonadota</taxon>
        <taxon>Alphaproteobacteria</taxon>
        <taxon>Hyphomicrobiales</taxon>
        <taxon>Afifellaceae</taxon>
        <taxon>Faunimonas</taxon>
    </lineage>
</organism>
<accession>A0A1H9FY57</accession>
<dbReference type="AlphaFoldDB" id="A0A1H9FY57"/>
<reference evidence="1 2" key="1">
    <citation type="submission" date="2016-10" db="EMBL/GenBank/DDBJ databases">
        <authorList>
            <person name="de Groot N.N."/>
        </authorList>
    </citation>
    <scope>NUCLEOTIDE SEQUENCE [LARGE SCALE GENOMIC DNA]</scope>
    <source>
        <strain evidence="1 2">A52C2</strain>
    </source>
</reference>
<evidence type="ECO:0000313" key="1">
    <source>
        <dbReference type="EMBL" id="SEQ42830.1"/>
    </source>
</evidence>
<dbReference type="Proteomes" id="UP000199647">
    <property type="component" value="Unassembled WGS sequence"/>
</dbReference>
<keyword evidence="2" id="KW-1185">Reference proteome</keyword>
<dbReference type="InterPro" id="IPR013785">
    <property type="entry name" value="Aldolase_TIM"/>
</dbReference>
<dbReference type="STRING" id="1855383.SAMN05216548_104247"/>
<proteinExistence type="predicted"/>
<dbReference type="EMBL" id="FOFG01000004">
    <property type="protein sequence ID" value="SEQ42830.1"/>
    <property type="molecule type" value="Genomic_DNA"/>
</dbReference>
<sequence length="93" mass="10393">MGQIGRERQTNIFFDGLLGRRQRVPVSPDELERKALRKLSGDAGAYIAGGAGLERTMAANRAAFDRHRIVQHMHSHMPALPESGFLARITRVR</sequence>
<dbReference type="OrthoDB" id="9770452at2"/>
<gene>
    <name evidence="1" type="ORF">SAMN05216548_104247</name>
</gene>
<name>A0A1H9FY57_9HYPH</name>
<dbReference type="SUPFAM" id="SSF51395">
    <property type="entry name" value="FMN-linked oxidoreductases"/>
    <property type="match status" value="1"/>
</dbReference>
<dbReference type="RefSeq" id="WP_092496106.1">
    <property type="nucleotide sequence ID" value="NZ_FOFG01000004.1"/>
</dbReference>
<protein>
    <submittedName>
        <fullName evidence="1">Uncharacterized protein</fullName>
    </submittedName>
</protein>
<evidence type="ECO:0000313" key="2">
    <source>
        <dbReference type="Proteomes" id="UP000199647"/>
    </source>
</evidence>